<dbReference type="OMA" id="PRNQIHE"/>
<reference evidence="3" key="2">
    <citation type="submission" date="2025-08" db="UniProtKB">
        <authorList>
            <consortium name="Ensembl"/>
        </authorList>
    </citation>
    <scope>IDENTIFICATION</scope>
    <source>
        <strain evidence="3">Glennie</strain>
    </source>
</reference>
<keyword evidence="4" id="KW-1185">Reference proteome</keyword>
<sequence length="643" mass="71347">MSDSKIESLFFTSLPDFQKLCAVRVTLNHAVPDTEIRSAQMKMCRQLLFSQPDVLASPDPGRLDKILVVMAITFYKSGKLQDYARSHGATMEAPQRVVPDILQTCLSYSLSARLAPSWNKVGQLLVQGRDFLCKMGKQSAVALEYNVSETQLCISVEACTIRLPPPELEDFEISENILKGFEAHEEAVIQQRSILNNWCYILPSMKMGQIINILHTIPTDCPFKSYGDLQAHWDNLYGYKLPEDGGATKVYCSIYFKLIGERLFTYPLSCIRSQPVQFYPRVDLENVSKSFLCDLKSSLPRLCGFPIKMTSEPCFHTQDLIRPSLQEKKAETPNLTAKKIFGAPLTQTPAMKSASTKGPVVQDPKRELCVNKSNIFSSLTLQPQLANLRERNAPPRETSGQNHQDLGASQKKDAPRIVPIFKKLLLTNAKSPKKVNLKKNQHPTRESKSIAAQALKPDFGPPVGRGDSGSLLQVPSGNTNPKGLADLWKTKTKSSRLSSQTDASKSRSQPSDNSVVRAPSRPGLGRSVAKEVQSKRKENVLSRLPPQALEKNQKSKKRKVQCNVFESDAESPGPSQPSQPPAENQKEAASAAPCQSRRANKSKRKSTDERSENSSHKQSHHKLASSSAHQEGVVDLKSRTIFI</sequence>
<dbReference type="AlphaFoldDB" id="F6Y4J8"/>
<dbReference type="InParanoid" id="F6Y4J8"/>
<name>F6Y4J8_ORNAN</name>
<dbReference type="GeneID" id="100680744"/>
<dbReference type="PANTHER" id="PTHR28495">
    <property type="entry name" value="HYPOTHETICAL PROTEIN LOC100359752"/>
    <property type="match status" value="1"/>
</dbReference>
<dbReference type="eggNOG" id="KOG3815">
    <property type="taxonomic scope" value="Eukaryota"/>
</dbReference>
<protein>
    <recommendedName>
        <fullName evidence="2">DUF4708 domain-containing protein</fullName>
    </recommendedName>
</protein>
<proteinExistence type="predicted"/>
<evidence type="ECO:0000313" key="3">
    <source>
        <dbReference type="Ensembl" id="ENSOANP00000027896.3"/>
    </source>
</evidence>
<dbReference type="InterPro" id="IPR031643">
    <property type="entry name" value="DUF4708"/>
</dbReference>
<dbReference type="Bgee" id="ENSOANG00000021882">
    <property type="expression patterns" value="Expressed in testis"/>
</dbReference>
<evidence type="ECO:0000256" key="1">
    <source>
        <dbReference type="SAM" id="MobiDB-lite"/>
    </source>
</evidence>
<feature type="compositionally biased region" description="Polar residues" evidence="1">
    <location>
        <begin position="495"/>
        <end position="514"/>
    </location>
</feature>
<dbReference type="OrthoDB" id="6285995at2759"/>
<dbReference type="PANTHER" id="PTHR28495:SF1">
    <property type="entry name" value="GENE, 17266-RELATED"/>
    <property type="match status" value="1"/>
</dbReference>
<evidence type="ECO:0000313" key="4">
    <source>
        <dbReference type="Proteomes" id="UP000002279"/>
    </source>
</evidence>
<dbReference type="CTD" id="120940819"/>
<dbReference type="RefSeq" id="XP_028922013.1">
    <property type="nucleotide sequence ID" value="XM_029066180.2"/>
</dbReference>
<feature type="compositionally biased region" description="Polar residues" evidence="1">
    <location>
        <begin position="470"/>
        <end position="481"/>
    </location>
</feature>
<dbReference type="Pfam" id="PF15813">
    <property type="entry name" value="DUF4708"/>
    <property type="match status" value="1"/>
</dbReference>
<dbReference type="Proteomes" id="UP000002279">
    <property type="component" value="Chromosome 5"/>
</dbReference>
<dbReference type="GeneTree" id="ENSGT00390000007627"/>
<feature type="compositionally biased region" description="Basic residues" evidence="1">
    <location>
        <begin position="432"/>
        <end position="442"/>
    </location>
</feature>
<gene>
    <name evidence="3" type="primary">C5H18orf63</name>
</gene>
<feature type="region of interest" description="Disordered" evidence="1">
    <location>
        <begin position="432"/>
        <end position="631"/>
    </location>
</feature>
<organism evidence="3 4">
    <name type="scientific">Ornithorhynchus anatinus</name>
    <name type="common">Duckbill platypus</name>
    <dbReference type="NCBI Taxonomy" id="9258"/>
    <lineage>
        <taxon>Eukaryota</taxon>
        <taxon>Metazoa</taxon>
        <taxon>Chordata</taxon>
        <taxon>Craniata</taxon>
        <taxon>Vertebrata</taxon>
        <taxon>Euteleostomi</taxon>
        <taxon>Mammalia</taxon>
        <taxon>Monotremata</taxon>
        <taxon>Ornithorhynchidae</taxon>
        <taxon>Ornithorhynchus</taxon>
    </lineage>
</organism>
<reference evidence="3 4" key="1">
    <citation type="journal article" date="2008" name="Nature">
        <title>Genome analysis of the platypus reveals unique signatures of evolution.</title>
        <authorList>
            <person name="Warren W.C."/>
            <person name="Hillier L.W."/>
            <person name="Marshall Graves J.A."/>
            <person name="Birney E."/>
            <person name="Ponting C.P."/>
            <person name="Grutzner F."/>
            <person name="Belov K."/>
            <person name="Miller W."/>
            <person name="Clarke L."/>
            <person name="Chinwalla A.T."/>
            <person name="Yang S.P."/>
            <person name="Heger A."/>
            <person name="Locke D.P."/>
            <person name="Miethke P."/>
            <person name="Waters P.D."/>
            <person name="Veyrunes F."/>
            <person name="Fulton L."/>
            <person name="Fulton B."/>
            <person name="Graves T."/>
            <person name="Wallis J."/>
            <person name="Puente X.S."/>
            <person name="Lopez-Otin C."/>
            <person name="Ordonez G.R."/>
            <person name="Eichler E.E."/>
            <person name="Chen L."/>
            <person name="Cheng Z."/>
            <person name="Deakin J.E."/>
            <person name="Alsop A."/>
            <person name="Thompson K."/>
            <person name="Kirby P."/>
            <person name="Papenfuss A.T."/>
            <person name="Wakefield M.J."/>
            <person name="Olender T."/>
            <person name="Lancet D."/>
            <person name="Huttley G.A."/>
            <person name="Smit A.F."/>
            <person name="Pask A."/>
            <person name="Temple-Smith P."/>
            <person name="Batzer M.A."/>
            <person name="Walker J.A."/>
            <person name="Konkel M.K."/>
            <person name="Harris R.S."/>
            <person name="Whittington C.M."/>
            <person name="Wong E.S."/>
            <person name="Gemmell N.J."/>
            <person name="Buschiazzo E."/>
            <person name="Vargas Jentzsch I.M."/>
            <person name="Merkel A."/>
            <person name="Schmitz J."/>
            <person name="Zemann A."/>
            <person name="Churakov G."/>
            <person name="Kriegs J.O."/>
            <person name="Brosius J."/>
            <person name="Murchison E.P."/>
            <person name="Sachidanandam R."/>
            <person name="Smith C."/>
            <person name="Hannon G.J."/>
            <person name="Tsend-Ayush E."/>
            <person name="McMillan D."/>
            <person name="Attenborough R."/>
            <person name="Rens W."/>
            <person name="Ferguson-Smith M."/>
            <person name="Lefevre C.M."/>
            <person name="Sharp J.A."/>
            <person name="Nicholas K.R."/>
            <person name="Ray D.A."/>
            <person name="Kube M."/>
            <person name="Reinhardt R."/>
            <person name="Pringle T.H."/>
            <person name="Taylor J."/>
            <person name="Jones R.C."/>
            <person name="Nixon B."/>
            <person name="Dacheux J.L."/>
            <person name="Niwa H."/>
            <person name="Sekita Y."/>
            <person name="Huang X."/>
            <person name="Stark A."/>
            <person name="Kheradpour P."/>
            <person name="Kellis M."/>
            <person name="Flicek P."/>
            <person name="Chen Y."/>
            <person name="Webber C."/>
            <person name="Hardison R."/>
            <person name="Nelson J."/>
            <person name="Hallsworth-Pepin K."/>
            <person name="Delehaunty K."/>
            <person name="Markovic C."/>
            <person name="Minx P."/>
            <person name="Feng Y."/>
            <person name="Kremitzki C."/>
            <person name="Mitreva M."/>
            <person name="Glasscock J."/>
            <person name="Wylie T."/>
            <person name="Wohldmann P."/>
            <person name="Thiru P."/>
            <person name="Nhan M.N."/>
            <person name="Pohl C.S."/>
            <person name="Smith S.M."/>
            <person name="Hou S."/>
            <person name="Nefedov M."/>
            <person name="de Jong P.J."/>
            <person name="Renfree M.B."/>
            <person name="Mardis E.R."/>
            <person name="Wilson R.K."/>
        </authorList>
    </citation>
    <scope>NUCLEOTIDE SEQUENCE [LARGE SCALE GENOMIC DNA]</scope>
    <source>
        <strain evidence="3 4">Glennie</strain>
    </source>
</reference>
<feature type="domain" description="DUF4708" evidence="2">
    <location>
        <begin position="7"/>
        <end position="280"/>
    </location>
</feature>
<reference evidence="3" key="3">
    <citation type="submission" date="2025-09" db="UniProtKB">
        <authorList>
            <consortium name="Ensembl"/>
        </authorList>
    </citation>
    <scope>IDENTIFICATION</scope>
    <source>
        <strain evidence="3">Glennie</strain>
    </source>
</reference>
<accession>F6Y4J8</accession>
<evidence type="ECO:0000259" key="2">
    <source>
        <dbReference type="Pfam" id="PF15813"/>
    </source>
</evidence>
<dbReference type="FunCoup" id="F6Y4J8">
    <property type="interactions" value="3"/>
</dbReference>
<dbReference type="HOGENOM" id="CLU_018345_0_0_1"/>
<feature type="compositionally biased region" description="Basic and acidic residues" evidence="1">
    <location>
        <begin position="605"/>
        <end position="615"/>
    </location>
</feature>
<dbReference type="STRING" id="9258.ENSOANP00000027896"/>
<dbReference type="KEGG" id="oaa:100680744"/>
<feature type="compositionally biased region" description="Basic and acidic residues" evidence="1">
    <location>
        <begin position="528"/>
        <end position="540"/>
    </location>
</feature>
<feature type="region of interest" description="Disordered" evidence="1">
    <location>
        <begin position="391"/>
        <end position="414"/>
    </location>
</feature>
<dbReference type="Ensembl" id="ENSOANT00000031694.3">
    <property type="protein sequence ID" value="ENSOANP00000027896.3"/>
    <property type="gene ID" value="ENSOANG00000021882.3"/>
</dbReference>